<protein>
    <submittedName>
        <fullName evidence="2">Predicted acetyltransferase</fullName>
    </submittedName>
</protein>
<keyword evidence="3" id="KW-1185">Reference proteome</keyword>
<reference evidence="2 3" key="1">
    <citation type="submission" date="2016-10" db="EMBL/GenBank/DDBJ databases">
        <authorList>
            <person name="de Groot N.N."/>
        </authorList>
    </citation>
    <scope>NUCLEOTIDE SEQUENCE [LARGE SCALE GENOMIC DNA]</scope>
    <source>
        <strain evidence="2 3">CPCC 202699</strain>
    </source>
</reference>
<proteinExistence type="predicted"/>
<dbReference type="STRING" id="589385.SAMN05421504_104268"/>
<organism evidence="2 3">
    <name type="scientific">Amycolatopsis xylanica</name>
    <dbReference type="NCBI Taxonomy" id="589385"/>
    <lineage>
        <taxon>Bacteria</taxon>
        <taxon>Bacillati</taxon>
        <taxon>Actinomycetota</taxon>
        <taxon>Actinomycetes</taxon>
        <taxon>Pseudonocardiales</taxon>
        <taxon>Pseudonocardiaceae</taxon>
        <taxon>Amycolatopsis</taxon>
    </lineage>
</organism>
<dbReference type="InterPro" id="IPR016181">
    <property type="entry name" value="Acyl_CoA_acyltransferase"/>
</dbReference>
<gene>
    <name evidence="2" type="ORF">SAMN05421504_104268</name>
</gene>
<accession>A0A1H3GHX4</accession>
<keyword evidence="2" id="KW-0808">Transferase</keyword>
<dbReference type="AlphaFoldDB" id="A0A1H3GHX4"/>
<evidence type="ECO:0000313" key="2">
    <source>
        <dbReference type="EMBL" id="SDY02906.1"/>
    </source>
</evidence>
<evidence type="ECO:0000313" key="3">
    <source>
        <dbReference type="Proteomes" id="UP000199515"/>
    </source>
</evidence>
<dbReference type="RefSeq" id="WP_091291014.1">
    <property type="nucleotide sequence ID" value="NZ_FNON01000004.1"/>
</dbReference>
<sequence>MTVELVPAGEADKPVLENLLQFYLYDFSEIRGERLTPHGTFTYRYLDYYFLGDDREAWFITVDGELAGFAFVRGDLAEDWNVGEFFVLRKFRRQGVATEAARLLFTTHPGEWTLSFDHGNAPAVAFWPAVARAVAAGPVEVDDAYAHESGAPSTRLRFHVADL</sequence>
<dbReference type="CDD" id="cd04301">
    <property type="entry name" value="NAT_SF"/>
    <property type="match status" value="1"/>
</dbReference>
<evidence type="ECO:0000259" key="1">
    <source>
        <dbReference type="PROSITE" id="PS51186"/>
    </source>
</evidence>
<feature type="domain" description="N-acetyltransferase" evidence="1">
    <location>
        <begin position="14"/>
        <end position="161"/>
    </location>
</feature>
<dbReference type="OrthoDB" id="3627178at2"/>
<dbReference type="EMBL" id="FNON01000004">
    <property type="protein sequence ID" value="SDY02906.1"/>
    <property type="molecule type" value="Genomic_DNA"/>
</dbReference>
<dbReference type="Pfam" id="PF00583">
    <property type="entry name" value="Acetyltransf_1"/>
    <property type="match status" value="1"/>
</dbReference>
<dbReference type="SUPFAM" id="SSF55729">
    <property type="entry name" value="Acyl-CoA N-acyltransferases (Nat)"/>
    <property type="match status" value="1"/>
</dbReference>
<dbReference type="Gene3D" id="3.40.630.30">
    <property type="match status" value="1"/>
</dbReference>
<dbReference type="PROSITE" id="PS51186">
    <property type="entry name" value="GNAT"/>
    <property type="match status" value="1"/>
</dbReference>
<dbReference type="GO" id="GO:0016747">
    <property type="term" value="F:acyltransferase activity, transferring groups other than amino-acyl groups"/>
    <property type="evidence" value="ECO:0007669"/>
    <property type="project" value="InterPro"/>
</dbReference>
<dbReference type="Proteomes" id="UP000199515">
    <property type="component" value="Unassembled WGS sequence"/>
</dbReference>
<dbReference type="InterPro" id="IPR000182">
    <property type="entry name" value="GNAT_dom"/>
</dbReference>
<name>A0A1H3GHX4_9PSEU</name>